<dbReference type="Proteomes" id="UP000198210">
    <property type="component" value="Chromosome I"/>
</dbReference>
<evidence type="ECO:0000313" key="3">
    <source>
        <dbReference type="Proteomes" id="UP000198210"/>
    </source>
</evidence>
<dbReference type="RefSeq" id="WP_157743803.1">
    <property type="nucleotide sequence ID" value="NZ_JBHLYF010000033.1"/>
</dbReference>
<accession>A0A1C5K5F7</accession>
<name>A0A1C5K5F7_9ACTN</name>
<evidence type="ECO:0000256" key="1">
    <source>
        <dbReference type="SAM" id="Phobius"/>
    </source>
</evidence>
<evidence type="ECO:0000313" key="2">
    <source>
        <dbReference type="EMBL" id="SCG77636.1"/>
    </source>
</evidence>
<proteinExistence type="predicted"/>
<protein>
    <recommendedName>
        <fullName evidence="4">PH domain-containing protein</fullName>
    </recommendedName>
</protein>
<keyword evidence="1" id="KW-1133">Transmembrane helix</keyword>
<dbReference type="AlphaFoldDB" id="A0A1C5K5F7"/>
<evidence type="ECO:0008006" key="4">
    <source>
        <dbReference type="Google" id="ProtNLM"/>
    </source>
</evidence>
<feature type="transmembrane region" description="Helical" evidence="1">
    <location>
        <begin position="57"/>
        <end position="75"/>
    </location>
</feature>
<keyword evidence="1" id="KW-0472">Membrane</keyword>
<keyword evidence="1" id="KW-0812">Transmembrane</keyword>
<keyword evidence="3" id="KW-1185">Reference proteome</keyword>
<reference evidence="2 3" key="1">
    <citation type="submission" date="2016-06" db="EMBL/GenBank/DDBJ databases">
        <authorList>
            <person name="Kjaerup R.B."/>
            <person name="Dalgaard T.S."/>
            <person name="Juul-Madsen H.R."/>
        </authorList>
    </citation>
    <scope>NUCLEOTIDE SEQUENCE [LARGE SCALE GENOMIC DNA]</scope>
    <source>
        <strain evidence="2 3">DSM 45097</strain>
    </source>
</reference>
<gene>
    <name evidence="2" type="ORF">GA0074704_5491</name>
</gene>
<organism evidence="2 3">
    <name type="scientific">Micromonospora siamensis</name>
    <dbReference type="NCBI Taxonomy" id="299152"/>
    <lineage>
        <taxon>Bacteria</taxon>
        <taxon>Bacillati</taxon>
        <taxon>Actinomycetota</taxon>
        <taxon>Actinomycetes</taxon>
        <taxon>Micromonosporales</taxon>
        <taxon>Micromonosporaceae</taxon>
        <taxon>Micromonospora</taxon>
    </lineage>
</organism>
<dbReference type="EMBL" id="LT607751">
    <property type="protein sequence ID" value="SCG77636.1"/>
    <property type="molecule type" value="Genomic_DNA"/>
</dbReference>
<sequence length="189" mass="20463">MISPPSPVPVARRIPEGQPFVVWPDVRRRALRGAALLAAPPLGLAVTGVVVGGPVAALAVPAVGWCLLLALLFWLSNPNTPTLAAGPDGLWVRARAFRGQVVHLPWSDVALVHQRWYGGERVLCVEPRDRGLFRRLGLLAWLDAYAPGPAGRGRVPHPGFTARLRHTDRSTPEVVAALRRYARGRAPID</sequence>